<keyword evidence="9" id="KW-0430">Lectin</keyword>
<dbReference type="GO" id="GO:0015030">
    <property type="term" value="C:Cajal body"/>
    <property type="evidence" value="ECO:0007669"/>
    <property type="project" value="UniProtKB-SubCell"/>
</dbReference>
<evidence type="ECO:0000313" key="14">
    <source>
        <dbReference type="EMBL" id="EDW99704.2"/>
    </source>
</evidence>
<dbReference type="GO" id="GO:0006364">
    <property type="term" value="P:rRNA processing"/>
    <property type="evidence" value="ECO:0007669"/>
    <property type="project" value="UniProtKB-KW"/>
</dbReference>
<feature type="domain" description="Galectin" evidence="13">
    <location>
        <begin position="458"/>
        <end position="597"/>
    </location>
</feature>
<feature type="region of interest" description="Disordered" evidence="12">
    <location>
        <begin position="40"/>
        <end position="64"/>
    </location>
</feature>
<dbReference type="CDD" id="cd23338">
    <property type="entry name" value="beta-trefoil_FSCN_FRG1"/>
    <property type="match status" value="1"/>
</dbReference>
<feature type="compositionally biased region" description="Low complexity" evidence="12">
    <location>
        <begin position="40"/>
        <end position="59"/>
    </location>
</feature>
<keyword evidence="8" id="KW-0698">rRNA processing</keyword>
<comment type="similarity">
    <text evidence="4">Belongs to the FRG1 family.</text>
</comment>
<evidence type="ECO:0000256" key="10">
    <source>
        <dbReference type="ARBA" id="ARBA00023242"/>
    </source>
</evidence>
<evidence type="ECO:0000256" key="8">
    <source>
        <dbReference type="ARBA" id="ARBA00022552"/>
    </source>
</evidence>
<dbReference type="SMART" id="SM00706">
    <property type="entry name" value="TECPR"/>
    <property type="match status" value="5"/>
</dbReference>
<dbReference type="SUPFAM" id="SSF49899">
    <property type="entry name" value="Concanavalin A-like lectins/glucanases"/>
    <property type="match status" value="1"/>
</dbReference>
<dbReference type="CDD" id="cd00070">
    <property type="entry name" value="GLECT"/>
    <property type="match status" value="1"/>
</dbReference>
<dbReference type="InterPro" id="IPR010414">
    <property type="entry name" value="FRG1"/>
</dbReference>
<evidence type="ECO:0000256" key="1">
    <source>
        <dbReference type="ARBA" id="ARBA00004408"/>
    </source>
</evidence>
<keyword evidence="6" id="KW-0690">Ribosome biogenesis</keyword>
<dbReference type="FunFam" id="2.80.10.50:FF:000061">
    <property type="entry name" value="Protein FRG1"/>
    <property type="match status" value="1"/>
</dbReference>
<keyword evidence="5" id="KW-0963">Cytoplasm</keyword>
<dbReference type="GO" id="GO:0030246">
    <property type="term" value="F:carbohydrate binding"/>
    <property type="evidence" value="ECO:0007669"/>
    <property type="project" value="UniProtKB-KW"/>
</dbReference>
<dbReference type="PROSITE" id="PS51304">
    <property type="entry name" value="GALECTIN"/>
    <property type="match status" value="1"/>
</dbReference>
<dbReference type="InterPro" id="IPR006624">
    <property type="entry name" value="Beta-propeller_rpt_TECPR"/>
</dbReference>
<accession>B4ITJ1</accession>
<dbReference type="GO" id="GO:0005730">
    <property type="term" value="C:nucleolus"/>
    <property type="evidence" value="ECO:0007669"/>
    <property type="project" value="UniProtKB-SubCell"/>
</dbReference>
<feature type="non-terminal residue" evidence="14">
    <location>
        <position position="1"/>
    </location>
</feature>
<dbReference type="SMART" id="SM00908">
    <property type="entry name" value="Gal-bind_lectin"/>
    <property type="match status" value="1"/>
</dbReference>
<dbReference type="KEGG" id="dya:Dyak_GE22947"/>
<sequence length="1195" mass="132557">FAVGAADRCLYHRSGVTSADPTGKKWRLIQCPMQISRTSSSLSIVSRKSGGSSSTPGSKHQSFSNLYSKEKEKGVVETCAIIETVVNSSTGSCSSNGGPPGLLRNERWKLSADSPPTIGSLNLNDRHKQRTAALRETSHASSAPAADVVEVITGKFETQLRNPRAWSPVRSVGSVVGTEAHPESDSTVFESDSTHHGSDVFLGEDDDHTGSQFWTECGILWSCVAPGAVTVDASNMPNWFNEQTSDSKVDVNANWRKDILSKLQRRQEKLAKLQTVAKFEKAVELSSWVKSADARYQRPGGEFEDCIIELEWVSSGTGTNSGENSQSGDSGTFTVLSPDGAATKIQFPLSDITCVQCCSEAGAPRIAIHAPHLPVNCSPVSLQFSSDSEMEDWLSHLSSVCSQINTLVGKPAGNAIWITSELGDVFVFDAANMKAQQTSEPGEGYVEKMDVSTCETPYYNTLYNGMPCGTELEISGCVYDDADQIRFDLQSHSTVKVQPHRVEKHRVIALHLNPRFNERTTVLNSMKGSEWLDEIRNDKVAFAPGSTFSLKIRALQDHYLIIVNNAVYTDYKYRIDPESVTRLYVSGRIKLFNVLYRCPSVIVSMERMHWRQMGGHVKRIFNSGVDVVWGISCDNTGWVYNGGWGGMFLKGLEGSGKINPMIDTHTYYVYENQRWNPISGFTAKSLPTDRHMWSDATGRQKRSKEHTKLLSTHCEWVSDWAIDYNIPGGADKEGWQYAIDFPANYHAHKKLTDCVRRRRWMKRCRLSSSGPWQELSQSKILDAALQVLDEDMDHSSSGERNTAVAAWAIASNGDVLIRHGVCSLNPRGDAWEHIASDQPLVGISVGPTGQVWTVARNGMVFFRYGISRQNPCGDAWQQVEAPAGVTFKAISIGRAGIWALDNQQRLAVRKEISRTFPEGSHWQFLPNAPNVPPHTDQHCGFRSVSVGSEVWAIKSKKRKKEKDEAGSSKKPKVVVDEDAVEHGGWWAAKTAADITGTVSIEFGDRSYLKAMDNGLFTLGAPHNAGDGPDPEEIFTAFPINDRKVAFKSGYGKYLKIEKDGMVTGRSEAVGGMEQWEPVFEEKRMALLSETGHFMSIDPEDDACVALRKKVGQHEICKVRSNASRDVIIDTEPKEEKGDLGEVEKNYVKKFQKFQDKKMRINQNDVKELEQAKALGSLHETLLDRRSKMKADRYCK</sequence>
<dbReference type="InterPro" id="IPR051513">
    <property type="entry name" value="Tectonin_beta-prop"/>
</dbReference>
<name>B4ITJ1_DROYA</name>
<dbReference type="InterPro" id="IPR006614">
    <property type="entry name" value="Peroxin/Ferlin"/>
</dbReference>
<evidence type="ECO:0000256" key="2">
    <source>
        <dbReference type="ARBA" id="ARBA00004496"/>
    </source>
</evidence>
<evidence type="ECO:0000256" key="5">
    <source>
        <dbReference type="ARBA" id="ARBA00022490"/>
    </source>
</evidence>
<dbReference type="Gene3D" id="2.80.10.50">
    <property type="match status" value="1"/>
</dbReference>
<evidence type="ECO:0000256" key="3">
    <source>
        <dbReference type="ARBA" id="ARBA00004604"/>
    </source>
</evidence>
<gene>
    <name evidence="14" type="primary">Dyak\GE22947</name>
    <name evidence="14" type="synonym">dyak_GLEANR_6707</name>
    <name evidence="14" type="synonym">GE22947</name>
    <name evidence="14" type="ORF">Dyak_GE22947</name>
</gene>
<dbReference type="SMART" id="SM00694">
    <property type="entry name" value="DysFC"/>
    <property type="match status" value="1"/>
</dbReference>
<evidence type="ECO:0000256" key="6">
    <source>
        <dbReference type="ARBA" id="ARBA00022517"/>
    </source>
</evidence>
<dbReference type="Gene3D" id="2.60.120.200">
    <property type="match status" value="1"/>
</dbReference>
<evidence type="ECO:0000256" key="4">
    <source>
        <dbReference type="ARBA" id="ARBA00010878"/>
    </source>
</evidence>
<dbReference type="OrthoDB" id="5539371at2759"/>
<keyword evidence="10" id="KW-0539">Nucleus</keyword>
<dbReference type="GO" id="GO:0070828">
    <property type="term" value="P:heterochromatin organization"/>
    <property type="evidence" value="ECO:0007669"/>
    <property type="project" value="EnsemblMetazoa"/>
</dbReference>
<dbReference type="Proteomes" id="UP000002282">
    <property type="component" value="Unassembled WGS sequence"/>
</dbReference>
<dbReference type="GO" id="GO:0007517">
    <property type="term" value="P:muscle organ development"/>
    <property type="evidence" value="ECO:0007669"/>
    <property type="project" value="UniProtKB-KW"/>
</dbReference>
<dbReference type="AlphaFoldDB" id="B4ITJ1"/>
<reference evidence="14 15" key="2">
    <citation type="journal article" date="2007" name="PLoS Biol.">
        <title>Principles of genome evolution in the Drosophila melanogaster species group.</title>
        <authorList>
            <person name="Ranz J.M."/>
            <person name="Maurin D."/>
            <person name="Chan Y.S."/>
            <person name="von Grotthuss M."/>
            <person name="Hillier L.W."/>
            <person name="Roote J."/>
            <person name="Ashburner M."/>
            <person name="Bergman C.M."/>
        </authorList>
    </citation>
    <scope>NUCLEOTIDE SEQUENCE [LARGE SCALE GENOMIC DNA]</scope>
    <source>
        <strain evidence="15">Tai18E2 / Tucson 14021-0261.01</strain>
    </source>
</reference>
<evidence type="ECO:0000256" key="7">
    <source>
        <dbReference type="ARBA" id="ARBA00022541"/>
    </source>
</evidence>
<dbReference type="FunFam" id="2.60.120.200:FF:000287">
    <property type="entry name" value="tectonin beta-propeller repeat-containing protein"/>
    <property type="match status" value="1"/>
</dbReference>
<proteinExistence type="inferred from homology"/>
<dbReference type="GO" id="GO:0005737">
    <property type="term" value="C:cytoplasm"/>
    <property type="evidence" value="ECO:0007669"/>
    <property type="project" value="UniProtKB-SubCell"/>
</dbReference>
<evidence type="ECO:0000313" key="15">
    <source>
        <dbReference type="Proteomes" id="UP000002282"/>
    </source>
</evidence>
<keyword evidence="7" id="KW-0517">Myogenesis</keyword>
<dbReference type="Pfam" id="PF06462">
    <property type="entry name" value="Hyd_WA"/>
    <property type="match status" value="3"/>
</dbReference>
<dbReference type="SUPFAM" id="SSF50405">
    <property type="entry name" value="Actin-crosslinking proteins"/>
    <property type="match status" value="1"/>
</dbReference>
<dbReference type="InterPro" id="IPR001079">
    <property type="entry name" value="Galectin_CRD"/>
</dbReference>
<dbReference type="SMART" id="SM00276">
    <property type="entry name" value="GLECT"/>
    <property type="match status" value="1"/>
</dbReference>
<protein>
    <recommendedName>
        <fullName evidence="11">Protein FRG1 homolog</fullName>
    </recommendedName>
</protein>
<dbReference type="SMART" id="SM00693">
    <property type="entry name" value="DysFN"/>
    <property type="match status" value="1"/>
</dbReference>
<dbReference type="GO" id="GO:0016020">
    <property type="term" value="C:membrane"/>
    <property type="evidence" value="ECO:0007669"/>
    <property type="project" value="InterPro"/>
</dbReference>
<evidence type="ECO:0000256" key="12">
    <source>
        <dbReference type="SAM" id="MobiDB-lite"/>
    </source>
</evidence>
<organism evidence="14 15">
    <name type="scientific">Drosophila yakuba</name>
    <name type="common">Fruit fly</name>
    <dbReference type="NCBI Taxonomy" id="7245"/>
    <lineage>
        <taxon>Eukaryota</taxon>
        <taxon>Metazoa</taxon>
        <taxon>Ecdysozoa</taxon>
        <taxon>Arthropoda</taxon>
        <taxon>Hexapoda</taxon>
        <taxon>Insecta</taxon>
        <taxon>Pterygota</taxon>
        <taxon>Neoptera</taxon>
        <taxon>Endopterygota</taxon>
        <taxon>Diptera</taxon>
        <taxon>Brachycera</taxon>
        <taxon>Muscomorpha</taxon>
        <taxon>Ephydroidea</taxon>
        <taxon>Drosophilidae</taxon>
        <taxon>Drosophila</taxon>
        <taxon>Sophophora</taxon>
    </lineage>
</organism>
<evidence type="ECO:0000256" key="11">
    <source>
        <dbReference type="ARBA" id="ARBA00072064"/>
    </source>
</evidence>
<dbReference type="Pfam" id="PF06229">
    <property type="entry name" value="FRG1"/>
    <property type="match status" value="1"/>
</dbReference>
<dbReference type="EMBL" id="CH891710">
    <property type="protein sequence ID" value="EDW99704.2"/>
    <property type="molecule type" value="Genomic_DNA"/>
</dbReference>
<evidence type="ECO:0000256" key="9">
    <source>
        <dbReference type="ARBA" id="ARBA00022734"/>
    </source>
</evidence>
<keyword evidence="15" id="KW-1185">Reference proteome</keyword>
<dbReference type="Pfam" id="PF00337">
    <property type="entry name" value="Gal-bind_lectin"/>
    <property type="match status" value="1"/>
</dbReference>
<evidence type="ECO:0000259" key="13">
    <source>
        <dbReference type="PROSITE" id="PS51304"/>
    </source>
</evidence>
<dbReference type="InterPro" id="IPR013320">
    <property type="entry name" value="ConA-like_dom_sf"/>
</dbReference>
<reference evidence="14 15" key="1">
    <citation type="journal article" date="2007" name="Nature">
        <title>Evolution of genes and genomes on the Drosophila phylogeny.</title>
        <authorList>
            <consortium name="Drosophila 12 Genomes Consortium"/>
            <person name="Clark A.G."/>
            <person name="Eisen M.B."/>
            <person name="Smith D.R."/>
            <person name="Bergman C.M."/>
            <person name="Oliver B."/>
            <person name="Markow T.A."/>
            <person name="Kaufman T.C."/>
            <person name="Kellis M."/>
            <person name="Gelbart W."/>
            <person name="Iyer V.N."/>
            <person name="Pollard D.A."/>
            <person name="Sackton T.B."/>
            <person name="Larracuente A.M."/>
            <person name="Singh N.D."/>
            <person name="Abad J.P."/>
            <person name="Abt D.N."/>
            <person name="Adryan B."/>
            <person name="Aguade M."/>
            <person name="Akashi H."/>
            <person name="Anderson W.W."/>
            <person name="Aquadro C.F."/>
            <person name="Ardell D.H."/>
            <person name="Arguello R."/>
            <person name="Artieri C.G."/>
            <person name="Barbash D.A."/>
            <person name="Barker D."/>
            <person name="Barsanti P."/>
            <person name="Batterham P."/>
            <person name="Batzoglou S."/>
            <person name="Begun D."/>
            <person name="Bhutkar A."/>
            <person name="Blanco E."/>
            <person name="Bosak S.A."/>
            <person name="Bradley R.K."/>
            <person name="Brand A.D."/>
            <person name="Brent M.R."/>
            <person name="Brooks A.N."/>
            <person name="Brown R.H."/>
            <person name="Butlin R.K."/>
            <person name="Caggese C."/>
            <person name="Calvi B.R."/>
            <person name="Bernardo de Carvalho A."/>
            <person name="Caspi A."/>
            <person name="Castrezana S."/>
            <person name="Celniker S.E."/>
            <person name="Chang J.L."/>
            <person name="Chapple C."/>
            <person name="Chatterji S."/>
            <person name="Chinwalla A."/>
            <person name="Civetta A."/>
            <person name="Clifton S.W."/>
            <person name="Comeron J.M."/>
            <person name="Costello J.C."/>
            <person name="Coyne J.A."/>
            <person name="Daub J."/>
            <person name="David R.G."/>
            <person name="Delcher A.L."/>
            <person name="Delehaunty K."/>
            <person name="Do C.B."/>
            <person name="Ebling H."/>
            <person name="Edwards K."/>
            <person name="Eickbush T."/>
            <person name="Evans J.D."/>
            <person name="Filipski A."/>
            <person name="Findeiss S."/>
            <person name="Freyhult E."/>
            <person name="Fulton L."/>
            <person name="Fulton R."/>
            <person name="Garcia A.C."/>
            <person name="Gardiner A."/>
            <person name="Garfield D.A."/>
            <person name="Garvin B.E."/>
            <person name="Gibson G."/>
            <person name="Gilbert D."/>
            <person name="Gnerre S."/>
            <person name="Godfrey J."/>
            <person name="Good R."/>
            <person name="Gotea V."/>
            <person name="Gravely B."/>
            <person name="Greenberg A.J."/>
            <person name="Griffiths-Jones S."/>
            <person name="Gross S."/>
            <person name="Guigo R."/>
            <person name="Gustafson E.A."/>
            <person name="Haerty W."/>
            <person name="Hahn M.W."/>
            <person name="Halligan D.L."/>
            <person name="Halpern A.L."/>
            <person name="Halter G.M."/>
            <person name="Han M.V."/>
            <person name="Heger A."/>
            <person name="Hillier L."/>
            <person name="Hinrichs A.S."/>
            <person name="Holmes I."/>
            <person name="Hoskins R.A."/>
            <person name="Hubisz M.J."/>
            <person name="Hultmark D."/>
            <person name="Huntley M.A."/>
            <person name="Jaffe D.B."/>
            <person name="Jagadeeshan S."/>
            <person name="Jeck W.R."/>
            <person name="Johnson J."/>
            <person name="Jones C.D."/>
            <person name="Jordan W.C."/>
            <person name="Karpen G.H."/>
            <person name="Kataoka E."/>
            <person name="Keightley P.D."/>
            <person name="Kheradpour P."/>
            <person name="Kirkness E.F."/>
            <person name="Koerich L.B."/>
            <person name="Kristiansen K."/>
            <person name="Kudrna D."/>
            <person name="Kulathinal R.J."/>
            <person name="Kumar S."/>
            <person name="Kwok R."/>
            <person name="Lander E."/>
            <person name="Langley C.H."/>
            <person name="Lapoint R."/>
            <person name="Lazzaro B.P."/>
            <person name="Lee S.J."/>
            <person name="Levesque L."/>
            <person name="Li R."/>
            <person name="Lin C.F."/>
            <person name="Lin M.F."/>
            <person name="Lindblad-Toh K."/>
            <person name="Llopart A."/>
            <person name="Long M."/>
            <person name="Low L."/>
            <person name="Lozovsky E."/>
            <person name="Lu J."/>
            <person name="Luo M."/>
            <person name="Machado C.A."/>
            <person name="Makalowski W."/>
            <person name="Marzo M."/>
            <person name="Matsuda M."/>
            <person name="Matzkin L."/>
            <person name="McAllister B."/>
            <person name="McBride C.S."/>
            <person name="McKernan B."/>
            <person name="McKernan K."/>
            <person name="Mendez-Lago M."/>
            <person name="Minx P."/>
            <person name="Mollenhauer M.U."/>
            <person name="Montooth K."/>
            <person name="Mount S.M."/>
            <person name="Mu X."/>
            <person name="Myers E."/>
            <person name="Negre B."/>
            <person name="Newfeld S."/>
            <person name="Nielsen R."/>
            <person name="Noor M.A."/>
            <person name="O'Grady P."/>
            <person name="Pachter L."/>
            <person name="Papaceit M."/>
            <person name="Parisi M.J."/>
            <person name="Parisi M."/>
            <person name="Parts L."/>
            <person name="Pedersen J.S."/>
            <person name="Pesole G."/>
            <person name="Phillippy A.M."/>
            <person name="Ponting C.P."/>
            <person name="Pop M."/>
            <person name="Porcelli D."/>
            <person name="Powell J.R."/>
            <person name="Prohaska S."/>
            <person name="Pruitt K."/>
            <person name="Puig M."/>
            <person name="Quesneville H."/>
            <person name="Ram K.R."/>
            <person name="Rand D."/>
            <person name="Rasmussen M.D."/>
            <person name="Reed L.K."/>
            <person name="Reenan R."/>
            <person name="Reily A."/>
            <person name="Remington K.A."/>
            <person name="Rieger T.T."/>
            <person name="Ritchie M.G."/>
            <person name="Robin C."/>
            <person name="Rogers Y.H."/>
            <person name="Rohde C."/>
            <person name="Rozas J."/>
            <person name="Rubenfield M.J."/>
            <person name="Ruiz A."/>
            <person name="Russo S."/>
            <person name="Salzberg S.L."/>
            <person name="Sanchez-Gracia A."/>
            <person name="Saranga D.J."/>
            <person name="Sato H."/>
            <person name="Schaeffer S.W."/>
            <person name="Schatz M.C."/>
            <person name="Schlenke T."/>
            <person name="Schwartz R."/>
            <person name="Segarra C."/>
            <person name="Singh R.S."/>
            <person name="Sirot L."/>
            <person name="Sirota M."/>
            <person name="Sisneros N.B."/>
            <person name="Smith C.D."/>
            <person name="Smith T.F."/>
            <person name="Spieth J."/>
            <person name="Stage D.E."/>
            <person name="Stark A."/>
            <person name="Stephan W."/>
            <person name="Strausberg R.L."/>
            <person name="Strempel S."/>
            <person name="Sturgill D."/>
            <person name="Sutton G."/>
            <person name="Sutton G.G."/>
            <person name="Tao W."/>
            <person name="Teichmann S."/>
            <person name="Tobari Y.N."/>
            <person name="Tomimura Y."/>
            <person name="Tsolas J.M."/>
            <person name="Valente V.L."/>
            <person name="Venter E."/>
            <person name="Venter J.C."/>
            <person name="Vicario S."/>
            <person name="Vieira F.G."/>
            <person name="Vilella A.J."/>
            <person name="Villasante A."/>
            <person name="Walenz B."/>
            <person name="Wang J."/>
            <person name="Wasserman M."/>
            <person name="Watts T."/>
            <person name="Wilson D."/>
            <person name="Wilson R.K."/>
            <person name="Wing R.A."/>
            <person name="Wolfner M.F."/>
            <person name="Wong A."/>
            <person name="Wong G.K."/>
            <person name="Wu C.I."/>
            <person name="Wu G."/>
            <person name="Yamamoto D."/>
            <person name="Yang H.P."/>
            <person name="Yang S.P."/>
            <person name="Yorke J.A."/>
            <person name="Yoshida K."/>
            <person name="Zdobnov E."/>
            <person name="Zhang P."/>
            <person name="Zhang Y."/>
            <person name="Zimin A.V."/>
            <person name="Baldwin J."/>
            <person name="Abdouelleil A."/>
            <person name="Abdulkadir J."/>
            <person name="Abebe A."/>
            <person name="Abera B."/>
            <person name="Abreu J."/>
            <person name="Acer S.C."/>
            <person name="Aftuck L."/>
            <person name="Alexander A."/>
            <person name="An P."/>
            <person name="Anderson E."/>
            <person name="Anderson S."/>
            <person name="Arachi H."/>
            <person name="Azer M."/>
            <person name="Bachantsang P."/>
            <person name="Barry A."/>
            <person name="Bayul T."/>
            <person name="Berlin A."/>
            <person name="Bessette D."/>
            <person name="Bloom T."/>
            <person name="Blye J."/>
            <person name="Boguslavskiy L."/>
            <person name="Bonnet C."/>
            <person name="Boukhgalter B."/>
            <person name="Bourzgui I."/>
            <person name="Brown A."/>
            <person name="Cahill P."/>
            <person name="Channer S."/>
            <person name="Cheshatsang Y."/>
            <person name="Chuda L."/>
            <person name="Citroen M."/>
            <person name="Collymore A."/>
            <person name="Cooke P."/>
            <person name="Costello M."/>
            <person name="D'Aco K."/>
            <person name="Daza R."/>
            <person name="De Haan G."/>
            <person name="DeGray S."/>
            <person name="DeMaso C."/>
            <person name="Dhargay N."/>
            <person name="Dooley K."/>
            <person name="Dooley E."/>
            <person name="Doricent M."/>
            <person name="Dorje P."/>
            <person name="Dorjee K."/>
            <person name="Dupes A."/>
            <person name="Elong R."/>
            <person name="Falk J."/>
            <person name="Farina A."/>
            <person name="Faro S."/>
            <person name="Ferguson D."/>
            <person name="Fisher S."/>
            <person name="Foley C.D."/>
            <person name="Franke A."/>
            <person name="Friedrich D."/>
            <person name="Gadbois L."/>
            <person name="Gearin G."/>
            <person name="Gearin C.R."/>
            <person name="Giannoukos G."/>
            <person name="Goode T."/>
            <person name="Graham J."/>
            <person name="Grandbois E."/>
            <person name="Grewal S."/>
            <person name="Gyaltsen K."/>
            <person name="Hafez N."/>
            <person name="Hagos B."/>
            <person name="Hall J."/>
            <person name="Henson C."/>
            <person name="Hollinger A."/>
            <person name="Honan T."/>
            <person name="Huard M.D."/>
            <person name="Hughes L."/>
            <person name="Hurhula B."/>
            <person name="Husby M.E."/>
            <person name="Kamat A."/>
            <person name="Kanga B."/>
            <person name="Kashin S."/>
            <person name="Khazanovich D."/>
            <person name="Kisner P."/>
            <person name="Lance K."/>
            <person name="Lara M."/>
            <person name="Lee W."/>
            <person name="Lennon N."/>
            <person name="Letendre F."/>
            <person name="LeVine R."/>
            <person name="Lipovsky A."/>
            <person name="Liu X."/>
            <person name="Liu J."/>
            <person name="Liu S."/>
            <person name="Lokyitsang T."/>
            <person name="Lokyitsang Y."/>
            <person name="Lubonja R."/>
            <person name="Lui A."/>
            <person name="MacDonald P."/>
            <person name="Magnisalis V."/>
            <person name="Maru K."/>
            <person name="Matthews C."/>
            <person name="McCusker W."/>
            <person name="McDonough S."/>
            <person name="Mehta T."/>
            <person name="Meldrim J."/>
            <person name="Meneus L."/>
            <person name="Mihai O."/>
            <person name="Mihalev A."/>
            <person name="Mihova T."/>
            <person name="Mittelman R."/>
            <person name="Mlenga V."/>
            <person name="Montmayeur A."/>
            <person name="Mulrain L."/>
            <person name="Navidi A."/>
            <person name="Naylor J."/>
            <person name="Negash T."/>
            <person name="Nguyen T."/>
            <person name="Nguyen N."/>
            <person name="Nicol R."/>
            <person name="Norbu C."/>
            <person name="Norbu N."/>
            <person name="Novod N."/>
            <person name="O'Neill B."/>
            <person name="Osman S."/>
            <person name="Markiewicz E."/>
            <person name="Oyono O.L."/>
            <person name="Patti C."/>
            <person name="Phunkhang P."/>
            <person name="Pierre F."/>
            <person name="Priest M."/>
            <person name="Raghuraman S."/>
            <person name="Rege F."/>
            <person name="Reyes R."/>
            <person name="Rise C."/>
            <person name="Rogov P."/>
            <person name="Ross K."/>
            <person name="Ryan E."/>
            <person name="Settipalli S."/>
            <person name="Shea T."/>
            <person name="Sherpa N."/>
            <person name="Shi L."/>
            <person name="Shih D."/>
            <person name="Sparrow T."/>
            <person name="Spaulding J."/>
            <person name="Stalker J."/>
            <person name="Stange-Thomann N."/>
            <person name="Stavropoulos S."/>
            <person name="Stone C."/>
            <person name="Strader C."/>
            <person name="Tesfaye S."/>
            <person name="Thomson T."/>
            <person name="Thoulutsang Y."/>
            <person name="Thoulutsang D."/>
            <person name="Topham K."/>
            <person name="Topping I."/>
            <person name="Tsamla T."/>
            <person name="Vassiliev H."/>
            <person name="Vo A."/>
            <person name="Wangchuk T."/>
            <person name="Wangdi T."/>
            <person name="Weiand M."/>
            <person name="Wilkinson J."/>
            <person name="Wilson A."/>
            <person name="Yadav S."/>
            <person name="Young G."/>
            <person name="Yu Q."/>
            <person name="Zembek L."/>
            <person name="Zhong D."/>
            <person name="Zimmer A."/>
            <person name="Zwirko Z."/>
            <person name="Jaffe D.B."/>
            <person name="Alvarez P."/>
            <person name="Brockman W."/>
            <person name="Butler J."/>
            <person name="Chin C."/>
            <person name="Gnerre S."/>
            <person name="Grabherr M."/>
            <person name="Kleber M."/>
            <person name="Mauceli E."/>
            <person name="MacCallum I."/>
        </authorList>
    </citation>
    <scope>NUCLEOTIDE SEQUENCE [LARGE SCALE GENOMIC DNA]</scope>
    <source>
        <strain evidence="15">Tai18E2 / Tucson 14021-0261.01</strain>
    </source>
</reference>
<dbReference type="PANTHER" id="PTHR23250:SF1">
    <property type="entry name" value="TECTONIN BETA-PROPELLER REPEAT-CONTAINING PROTEIN 1"/>
    <property type="match status" value="1"/>
</dbReference>
<dbReference type="HOGENOM" id="CLU_262661_0_0_1"/>
<dbReference type="InterPro" id="IPR008999">
    <property type="entry name" value="Actin-crosslinking"/>
</dbReference>
<dbReference type="PANTHER" id="PTHR23250">
    <property type="entry name" value="DYSFERLIN-RELATED"/>
    <property type="match status" value="1"/>
</dbReference>
<comment type="subcellular location">
    <subcellularLocation>
        <location evidence="2">Cytoplasm</location>
    </subcellularLocation>
    <subcellularLocation>
        <location evidence="1">Nucleus</location>
        <location evidence="1">Cajal body</location>
    </subcellularLocation>
    <subcellularLocation>
        <location evidence="3">Nucleus</location>
        <location evidence="3">Nucleolus</location>
    </subcellularLocation>
</comment>